<dbReference type="Pfam" id="PF06532">
    <property type="entry name" value="NrsF"/>
    <property type="match status" value="1"/>
</dbReference>
<dbReference type="InterPro" id="IPR009495">
    <property type="entry name" value="NrsF"/>
</dbReference>
<feature type="transmembrane region" description="Helical" evidence="1">
    <location>
        <begin position="169"/>
        <end position="188"/>
    </location>
</feature>
<accession>A0A418WA22</accession>
<feature type="transmembrane region" description="Helical" evidence="1">
    <location>
        <begin position="102"/>
        <end position="122"/>
    </location>
</feature>
<keyword evidence="1" id="KW-1133">Transmembrane helix</keyword>
<feature type="transmembrane region" description="Helical" evidence="1">
    <location>
        <begin position="194"/>
        <end position="214"/>
    </location>
</feature>
<evidence type="ECO:0000313" key="3">
    <source>
        <dbReference type="Proteomes" id="UP000284605"/>
    </source>
</evidence>
<reference evidence="2 3" key="1">
    <citation type="submission" date="2018-09" db="EMBL/GenBank/DDBJ databases">
        <authorList>
            <person name="Zhu H."/>
        </authorList>
    </citation>
    <scope>NUCLEOTIDE SEQUENCE [LARGE SCALE GENOMIC DNA]</scope>
    <source>
        <strain evidence="2 3">K1W22B-8</strain>
    </source>
</reference>
<keyword evidence="1" id="KW-0812">Transmembrane</keyword>
<comment type="caution">
    <text evidence="2">The sequence shown here is derived from an EMBL/GenBank/DDBJ whole genome shotgun (WGS) entry which is preliminary data.</text>
</comment>
<organism evidence="2 3">
    <name type="scientific">Oleomonas cavernae</name>
    <dbReference type="NCBI Taxonomy" id="2320859"/>
    <lineage>
        <taxon>Bacteria</taxon>
        <taxon>Pseudomonadati</taxon>
        <taxon>Pseudomonadota</taxon>
        <taxon>Alphaproteobacteria</taxon>
        <taxon>Acetobacterales</taxon>
        <taxon>Acetobacteraceae</taxon>
        <taxon>Oleomonas</taxon>
    </lineage>
</organism>
<dbReference type="Proteomes" id="UP000284605">
    <property type="component" value="Unassembled WGS sequence"/>
</dbReference>
<keyword evidence="3" id="KW-1185">Reference proteome</keyword>
<evidence type="ECO:0000313" key="2">
    <source>
        <dbReference type="EMBL" id="RJF86860.1"/>
    </source>
</evidence>
<dbReference type="AlphaFoldDB" id="A0A418WA22"/>
<keyword evidence="1" id="KW-0472">Membrane</keyword>
<gene>
    <name evidence="2" type="ORF">D3874_07385</name>
</gene>
<feature type="transmembrane region" description="Helical" evidence="1">
    <location>
        <begin position="69"/>
        <end position="90"/>
    </location>
</feature>
<feature type="transmembrane region" description="Helical" evidence="1">
    <location>
        <begin position="31"/>
        <end position="49"/>
    </location>
</feature>
<sequence>MDVTVETDRLIEELTRQAKPVRRLSPPLRRACLWLLGAVVVIAATAAFHGLNEAHGFHHMWAKLVETKLALQILASLASGVTAIVAAFMISLPDRSPNWSLLPLPALALWALSIGYGCLTDWIERGPDGFKLGTSFGCFLTIVGTSVPLGLLLGWALRYATAFRPLETMTMGALGVAALSATGLSFYHELDATIMILLWHGGSTLIVILMTRLIGARLLQRTARPVRGQA</sequence>
<proteinExistence type="predicted"/>
<dbReference type="EMBL" id="QYUK01000011">
    <property type="protein sequence ID" value="RJF86860.1"/>
    <property type="molecule type" value="Genomic_DNA"/>
</dbReference>
<evidence type="ECO:0000256" key="1">
    <source>
        <dbReference type="SAM" id="Phobius"/>
    </source>
</evidence>
<protein>
    <submittedName>
        <fullName evidence="2">DUF1109 domain-containing protein</fullName>
    </submittedName>
</protein>
<feature type="transmembrane region" description="Helical" evidence="1">
    <location>
        <begin position="134"/>
        <end position="157"/>
    </location>
</feature>
<name>A0A418WA22_9PROT</name>